<dbReference type="PROSITE" id="PS51674">
    <property type="entry name" value="4FE4S_WBL"/>
    <property type="match status" value="1"/>
</dbReference>
<dbReference type="InterPro" id="IPR034768">
    <property type="entry name" value="4FE4S_WBL"/>
</dbReference>
<feature type="region of interest" description="Disordered" evidence="1">
    <location>
        <begin position="1"/>
        <end position="22"/>
    </location>
</feature>
<sequence length="116" mass="12056">MSTLATRSCPPPDRLERVRPSRPAGWQSAAACAGLSPAVVFSKKPKEAAPALRACAVCPVRRACEETVAPAENWFDGVCGGRLWRSGHPVSVPAHLLPPALAATVAHLPSQGGARA</sequence>
<keyword evidence="4" id="KW-1185">Reference proteome</keyword>
<name>A0A918C0K4_9ACTN</name>
<comment type="caution">
    <text evidence="3">The sequence shown here is derived from an EMBL/GenBank/DDBJ whole genome shotgun (WGS) entry which is preliminary data.</text>
</comment>
<gene>
    <name evidence="3" type="ORF">GCM10010251_13450</name>
</gene>
<protein>
    <recommendedName>
        <fullName evidence="2">4Fe-4S Wbl-type domain-containing protein</fullName>
    </recommendedName>
</protein>
<dbReference type="AlphaFoldDB" id="A0A918C0K4"/>
<accession>A0A918C0K4</accession>
<proteinExistence type="predicted"/>
<dbReference type="Pfam" id="PF02467">
    <property type="entry name" value="Whib"/>
    <property type="match status" value="1"/>
</dbReference>
<evidence type="ECO:0000259" key="2">
    <source>
        <dbReference type="PROSITE" id="PS51674"/>
    </source>
</evidence>
<evidence type="ECO:0000313" key="4">
    <source>
        <dbReference type="Proteomes" id="UP000658320"/>
    </source>
</evidence>
<feature type="domain" description="4Fe-4S Wbl-type" evidence="2">
    <location>
        <begin position="31"/>
        <end position="89"/>
    </location>
</feature>
<reference evidence="3" key="1">
    <citation type="journal article" date="2014" name="Int. J. Syst. Evol. Microbiol.">
        <title>Complete genome sequence of Corynebacterium casei LMG S-19264T (=DSM 44701T), isolated from a smear-ripened cheese.</title>
        <authorList>
            <consortium name="US DOE Joint Genome Institute (JGI-PGF)"/>
            <person name="Walter F."/>
            <person name="Albersmeier A."/>
            <person name="Kalinowski J."/>
            <person name="Ruckert C."/>
        </authorList>
    </citation>
    <scope>NUCLEOTIDE SEQUENCE</scope>
    <source>
        <strain evidence="3">JCM 4346</strain>
    </source>
</reference>
<dbReference type="RefSeq" id="WP_229910826.1">
    <property type="nucleotide sequence ID" value="NZ_BMSX01000003.1"/>
</dbReference>
<organism evidence="3 4">
    <name type="scientific">Streptomyces aurantiogriseus</name>
    <dbReference type="NCBI Taxonomy" id="66870"/>
    <lineage>
        <taxon>Bacteria</taxon>
        <taxon>Bacillati</taxon>
        <taxon>Actinomycetota</taxon>
        <taxon>Actinomycetes</taxon>
        <taxon>Kitasatosporales</taxon>
        <taxon>Streptomycetaceae</taxon>
        <taxon>Streptomyces</taxon>
    </lineage>
</organism>
<dbReference type="EMBL" id="BMSX01000003">
    <property type="protein sequence ID" value="GGQ99586.1"/>
    <property type="molecule type" value="Genomic_DNA"/>
</dbReference>
<evidence type="ECO:0000313" key="3">
    <source>
        <dbReference type="EMBL" id="GGQ99586.1"/>
    </source>
</evidence>
<dbReference type="Proteomes" id="UP000658320">
    <property type="component" value="Unassembled WGS sequence"/>
</dbReference>
<reference evidence="3" key="2">
    <citation type="submission" date="2020-09" db="EMBL/GenBank/DDBJ databases">
        <authorList>
            <person name="Sun Q."/>
            <person name="Ohkuma M."/>
        </authorList>
    </citation>
    <scope>NUCLEOTIDE SEQUENCE</scope>
    <source>
        <strain evidence="3">JCM 4346</strain>
    </source>
</reference>
<evidence type="ECO:0000256" key="1">
    <source>
        <dbReference type="SAM" id="MobiDB-lite"/>
    </source>
</evidence>